<proteinExistence type="predicted"/>
<dbReference type="GO" id="GO:0008270">
    <property type="term" value="F:zinc ion binding"/>
    <property type="evidence" value="ECO:0007669"/>
    <property type="project" value="UniProtKB-KW"/>
</dbReference>
<keyword evidence="4" id="KW-1185">Reference proteome</keyword>
<comment type="caution">
    <text evidence="3">The sequence shown here is derived from an EMBL/GenBank/DDBJ whole genome shotgun (WGS) entry which is preliminary data.</text>
</comment>
<keyword evidence="1" id="KW-0862">Zinc</keyword>
<dbReference type="InterPro" id="IPR036875">
    <property type="entry name" value="Znf_CCHC_sf"/>
</dbReference>
<reference evidence="3 4" key="1">
    <citation type="submission" date="2019-08" db="EMBL/GenBank/DDBJ databases">
        <title>The genome of the soybean aphid Biotype 1, its phylome, world population structure and adaptation to the North American continent.</title>
        <authorList>
            <person name="Giordano R."/>
            <person name="Donthu R.K."/>
            <person name="Hernandez A.G."/>
            <person name="Wright C.L."/>
            <person name="Zimin A.V."/>
        </authorList>
    </citation>
    <scope>NUCLEOTIDE SEQUENCE [LARGE SCALE GENOMIC DNA]</scope>
    <source>
        <tissue evidence="3">Whole aphids</tissue>
    </source>
</reference>
<protein>
    <recommendedName>
        <fullName evidence="2">CCHC-type domain-containing protein</fullName>
    </recommendedName>
</protein>
<dbReference type="Proteomes" id="UP000475862">
    <property type="component" value="Unassembled WGS sequence"/>
</dbReference>
<evidence type="ECO:0000313" key="3">
    <source>
        <dbReference type="EMBL" id="KAE9536822.1"/>
    </source>
</evidence>
<accession>A0A6G0TQ10</accession>
<dbReference type="SUPFAM" id="SSF57756">
    <property type="entry name" value="Retrovirus zinc finger-like domains"/>
    <property type="match status" value="1"/>
</dbReference>
<dbReference type="AlphaFoldDB" id="A0A6G0TQ10"/>
<dbReference type="Gene3D" id="3.60.10.10">
    <property type="entry name" value="Endonuclease/exonuclease/phosphatase"/>
    <property type="match status" value="1"/>
</dbReference>
<evidence type="ECO:0000259" key="2">
    <source>
        <dbReference type="PROSITE" id="PS50158"/>
    </source>
</evidence>
<dbReference type="OrthoDB" id="6630564at2759"/>
<dbReference type="PROSITE" id="PS50158">
    <property type="entry name" value="ZF_CCHC"/>
    <property type="match status" value="1"/>
</dbReference>
<dbReference type="Pfam" id="PF14529">
    <property type="entry name" value="Exo_endo_phos_2"/>
    <property type="match status" value="1"/>
</dbReference>
<gene>
    <name evidence="3" type="ORF">AGLY_006884</name>
</gene>
<dbReference type="GO" id="GO:0003676">
    <property type="term" value="F:nucleic acid binding"/>
    <property type="evidence" value="ECO:0007669"/>
    <property type="project" value="InterPro"/>
</dbReference>
<dbReference type="InterPro" id="IPR005135">
    <property type="entry name" value="Endo/exonuclease/phosphatase"/>
</dbReference>
<sequence length="299" mass="34230">MRKTTKGKLLLEVRGDSMVVYTVKAEIARAAGDDVHDRLLQQRSMIEIRTYPLHILTYPLVIENRRYRRQHWCILPTEYANKVIDYERVKISLVNCRVRLADKSRIRYFRCLGYEHESKNCQSIDRSACYRRCGKPGHFANDCKEDVLAAVEFEKILKEESHKGLKTVENACNISRSFPRREETASVLRKALENQNSQSAGDFNSKSGNWGSPLEDERGALLADRMASMDLTVCNKGGSPTFVRGNSGTHIDITFASSRLALKVCEWEVLEVYSVQNNKPRWRLATAHGRGYYIRSAYG</sequence>
<dbReference type="InterPro" id="IPR001878">
    <property type="entry name" value="Znf_CCHC"/>
</dbReference>
<dbReference type="EMBL" id="VYZN01000020">
    <property type="protein sequence ID" value="KAE9536822.1"/>
    <property type="molecule type" value="Genomic_DNA"/>
</dbReference>
<dbReference type="Gene3D" id="4.10.60.10">
    <property type="entry name" value="Zinc finger, CCHC-type"/>
    <property type="match status" value="1"/>
</dbReference>
<feature type="domain" description="CCHC-type" evidence="2">
    <location>
        <begin position="132"/>
        <end position="145"/>
    </location>
</feature>
<evidence type="ECO:0000313" key="4">
    <source>
        <dbReference type="Proteomes" id="UP000475862"/>
    </source>
</evidence>
<keyword evidence="1" id="KW-0479">Metal-binding</keyword>
<organism evidence="3 4">
    <name type="scientific">Aphis glycines</name>
    <name type="common">Soybean aphid</name>
    <dbReference type="NCBI Taxonomy" id="307491"/>
    <lineage>
        <taxon>Eukaryota</taxon>
        <taxon>Metazoa</taxon>
        <taxon>Ecdysozoa</taxon>
        <taxon>Arthropoda</taxon>
        <taxon>Hexapoda</taxon>
        <taxon>Insecta</taxon>
        <taxon>Pterygota</taxon>
        <taxon>Neoptera</taxon>
        <taxon>Paraneoptera</taxon>
        <taxon>Hemiptera</taxon>
        <taxon>Sternorrhyncha</taxon>
        <taxon>Aphidomorpha</taxon>
        <taxon>Aphidoidea</taxon>
        <taxon>Aphididae</taxon>
        <taxon>Aphidini</taxon>
        <taxon>Aphis</taxon>
        <taxon>Aphis</taxon>
    </lineage>
</organism>
<dbReference type="InterPro" id="IPR036691">
    <property type="entry name" value="Endo/exonu/phosph_ase_sf"/>
</dbReference>
<keyword evidence="1" id="KW-0863">Zinc-finger</keyword>
<name>A0A6G0TQ10_APHGL</name>
<dbReference type="Pfam" id="PF00098">
    <property type="entry name" value="zf-CCHC"/>
    <property type="match status" value="1"/>
</dbReference>
<dbReference type="GO" id="GO:0003824">
    <property type="term" value="F:catalytic activity"/>
    <property type="evidence" value="ECO:0007669"/>
    <property type="project" value="InterPro"/>
</dbReference>
<evidence type="ECO:0000256" key="1">
    <source>
        <dbReference type="PROSITE-ProRule" id="PRU00047"/>
    </source>
</evidence>
<dbReference type="SUPFAM" id="SSF56219">
    <property type="entry name" value="DNase I-like"/>
    <property type="match status" value="1"/>
</dbReference>